<evidence type="ECO:0000313" key="4">
    <source>
        <dbReference type="Proteomes" id="UP000566819"/>
    </source>
</evidence>
<evidence type="ECO:0000259" key="2">
    <source>
        <dbReference type="Pfam" id="PF06985"/>
    </source>
</evidence>
<dbReference type="AlphaFoldDB" id="A0A8H4RTM5"/>
<dbReference type="PANTHER" id="PTHR33112:SF8">
    <property type="entry name" value="HETEROKARYON INCOMPATIBILITY DOMAIN-CONTAINING PROTEIN"/>
    <property type="match status" value="1"/>
</dbReference>
<keyword evidence="4" id="KW-1185">Reference proteome</keyword>
<protein>
    <recommendedName>
        <fullName evidence="2">Heterokaryon incompatibility domain-containing protein</fullName>
    </recommendedName>
</protein>
<proteinExistence type="predicted"/>
<feature type="compositionally biased region" description="Basic and acidic residues" evidence="1">
    <location>
        <begin position="178"/>
        <end position="190"/>
    </location>
</feature>
<organism evidence="3 4">
    <name type="scientific">Cudoniella acicularis</name>
    <dbReference type="NCBI Taxonomy" id="354080"/>
    <lineage>
        <taxon>Eukaryota</taxon>
        <taxon>Fungi</taxon>
        <taxon>Dikarya</taxon>
        <taxon>Ascomycota</taxon>
        <taxon>Pezizomycotina</taxon>
        <taxon>Leotiomycetes</taxon>
        <taxon>Helotiales</taxon>
        <taxon>Tricladiaceae</taxon>
        <taxon>Cudoniella</taxon>
    </lineage>
</organism>
<dbReference type="Proteomes" id="UP000566819">
    <property type="component" value="Unassembled WGS sequence"/>
</dbReference>
<evidence type="ECO:0000313" key="3">
    <source>
        <dbReference type="EMBL" id="KAF4635178.1"/>
    </source>
</evidence>
<gene>
    <name evidence="3" type="ORF">G7Y89_g2937</name>
</gene>
<feature type="region of interest" description="Disordered" evidence="1">
    <location>
        <begin position="178"/>
        <end position="198"/>
    </location>
</feature>
<comment type="caution">
    <text evidence="3">The sequence shown here is derived from an EMBL/GenBank/DDBJ whole genome shotgun (WGS) entry which is preliminary data.</text>
</comment>
<sequence length="661" mass="74812">MLCRLCTRITLKALRGLPGYPHAASFEVLEASAETCSLCALLWDAASRSFLYKRRSARKNREEQVYLQAEEPSDDGTMLRMIEIVTQDQPKAEDGDDPLLEVMPGYDFSGYVEQIGTVALYSVVRSPTESIVTTQRVAPDAASEAAFETVHRWIYECSSTHMACPTLPAACLKYQSPVEKDSKDQEERPRTLPSRVLDVGPSDGSQEPYLRVYAQPTTGFWVALSHCWGTIPLLRTTTQTINSHIQGIPMAKLPPSFRDAVAITRILGIRSLWIDSLCIVQDNLEDWKIESAQMSRVYGRSFLTILAAGASNSLGGCFIPRSWRLPATELQPSDSPGPFYVTEYIIDNSEPSLRNKANREPIDRRGWCLQESLLPKRTLYYGKRMMTWRCQTGSYSEQGGRQDRPLAIHHETDRSLFGYSRWEFIVQEYTSRSLTQETDKLIALAGIAEELFQIWNDAYVAGLWRGDLIRQLLWQREGDVDSETGLEVNVSRSKNYIAPSWSWAAINGSILFRAHWFKDYDALSEVVDVEVIPVNTPFGQISRGSLTLKGPMERVVGDWHLNDKHLYMAYVTTSTTNLTCFLDIPGEREWSSTEVWCLRMISKLCESDWTGDEALSLRVYCLLLVETGVVEGEFMRVGVAKLDFGETRETRETEVRTVTII</sequence>
<dbReference type="Pfam" id="PF06985">
    <property type="entry name" value="HET"/>
    <property type="match status" value="1"/>
</dbReference>
<dbReference type="InterPro" id="IPR010730">
    <property type="entry name" value="HET"/>
</dbReference>
<name>A0A8H4RTM5_9HELO</name>
<dbReference type="PANTHER" id="PTHR33112">
    <property type="entry name" value="DOMAIN PROTEIN, PUTATIVE-RELATED"/>
    <property type="match status" value="1"/>
</dbReference>
<accession>A0A8H4RTM5</accession>
<evidence type="ECO:0000256" key="1">
    <source>
        <dbReference type="SAM" id="MobiDB-lite"/>
    </source>
</evidence>
<reference evidence="3 4" key="1">
    <citation type="submission" date="2020-03" db="EMBL/GenBank/DDBJ databases">
        <title>Draft Genome Sequence of Cudoniella acicularis.</title>
        <authorList>
            <person name="Buettner E."/>
            <person name="Kellner H."/>
        </authorList>
    </citation>
    <scope>NUCLEOTIDE SEQUENCE [LARGE SCALE GENOMIC DNA]</scope>
    <source>
        <strain evidence="3 4">DSM 108380</strain>
    </source>
</reference>
<feature type="domain" description="Heterokaryon incompatibility" evidence="2">
    <location>
        <begin position="221"/>
        <end position="371"/>
    </location>
</feature>
<dbReference type="OrthoDB" id="5362512at2759"/>
<dbReference type="EMBL" id="JAAMPI010000137">
    <property type="protein sequence ID" value="KAF4635178.1"/>
    <property type="molecule type" value="Genomic_DNA"/>
</dbReference>